<keyword evidence="2" id="KW-0560">Oxidoreductase</keyword>
<keyword evidence="3" id="KW-0503">Monooxygenase</keyword>
<sequence length="524" mass="57559">MSLPTAVPTSASILVIGGGPAGSYAAAALQREGHQVVLLESSKFPRYHIGESMLPSFRNYLRFIDVEDKVVQHGFKPKPGATFKLDHSKDTTWTDFTAHGPTFGTFNVIRSELDDIMLRHAESQGAQVYEETRVESIEFEGDPTSSRPIAANWVNKQGASGKISFEWLVDASGRAGIMSTKYLKNRQMRESLRNVAVWGYWTGARLHGEGTKIEGSGYFEALTDESGWAWAIVLHDGTTSVGVVMHQDVSNKKKSALSASGEKMSLTEHYLDQLQYAPGISGLLRDTAKMVPGSIKIASDYSYYSPECAGDHFRVIGDAANFVDPFFSSGVHIAMTGGLSAAVSICASIRNQVSEKVAQDWHNMKVGIAHTRFLFVVLGAYQQMHLQTSPVLTSDVNATNFDEAFAMFRPVIYGTADSSRELTNEQVRDMVDKLQDHFEPVNPEQVASVRQRYGAEFLRMDANVLGASAIADMTEGDQLGKKVLTKFDTLRVFQDDIDVKKMGRQALVGYSANIELGNLGLVEK</sequence>
<dbReference type="SUPFAM" id="SSF51905">
    <property type="entry name" value="FAD/NAD(P)-binding domain"/>
    <property type="match status" value="1"/>
</dbReference>
<comment type="caution">
    <text evidence="5">The sequence shown here is derived from an EMBL/GenBank/DDBJ whole genome shotgun (WGS) entry which is preliminary data.</text>
</comment>
<keyword evidence="6" id="KW-1185">Reference proteome</keyword>
<dbReference type="PANTHER" id="PTHR43747">
    <property type="entry name" value="FAD-BINDING PROTEIN"/>
    <property type="match status" value="1"/>
</dbReference>
<dbReference type="InterPro" id="IPR036188">
    <property type="entry name" value="FAD/NAD-bd_sf"/>
</dbReference>
<evidence type="ECO:0000256" key="4">
    <source>
        <dbReference type="ARBA" id="ARBA00049364"/>
    </source>
</evidence>
<dbReference type="PRINTS" id="PR00420">
    <property type="entry name" value="RNGMNOXGNASE"/>
</dbReference>
<proteinExistence type="inferred from homology"/>
<evidence type="ECO:0000256" key="1">
    <source>
        <dbReference type="ARBA" id="ARBA00005706"/>
    </source>
</evidence>
<evidence type="ECO:0008006" key="7">
    <source>
        <dbReference type="Google" id="ProtNLM"/>
    </source>
</evidence>
<protein>
    <recommendedName>
        <fullName evidence="7">Halogenase</fullName>
    </recommendedName>
</protein>
<dbReference type="Pfam" id="PF04820">
    <property type="entry name" value="Trp_halogenase"/>
    <property type="match status" value="2"/>
</dbReference>
<accession>A0A8H5D9Z3</accession>
<dbReference type="OrthoDB" id="3340390at2759"/>
<dbReference type="AlphaFoldDB" id="A0A8H5D9Z3"/>
<dbReference type="PANTHER" id="PTHR43747:SF5">
    <property type="entry name" value="FAD-BINDING DOMAIN-CONTAINING PROTEIN"/>
    <property type="match status" value="1"/>
</dbReference>
<reference evidence="5 6" key="1">
    <citation type="journal article" date="2020" name="ISME J.">
        <title>Uncovering the hidden diversity of litter-decomposition mechanisms in mushroom-forming fungi.</title>
        <authorList>
            <person name="Floudas D."/>
            <person name="Bentzer J."/>
            <person name="Ahren D."/>
            <person name="Johansson T."/>
            <person name="Persson P."/>
            <person name="Tunlid A."/>
        </authorList>
    </citation>
    <scope>NUCLEOTIDE SEQUENCE [LARGE SCALE GENOMIC DNA]</scope>
    <source>
        <strain evidence="5 6">CBS 406.79</strain>
    </source>
</reference>
<organism evidence="5 6">
    <name type="scientific">Collybiopsis confluens</name>
    <dbReference type="NCBI Taxonomy" id="2823264"/>
    <lineage>
        <taxon>Eukaryota</taxon>
        <taxon>Fungi</taxon>
        <taxon>Dikarya</taxon>
        <taxon>Basidiomycota</taxon>
        <taxon>Agaricomycotina</taxon>
        <taxon>Agaricomycetes</taxon>
        <taxon>Agaricomycetidae</taxon>
        <taxon>Agaricales</taxon>
        <taxon>Marasmiineae</taxon>
        <taxon>Omphalotaceae</taxon>
        <taxon>Collybiopsis</taxon>
    </lineage>
</organism>
<name>A0A8H5D9Z3_9AGAR</name>
<gene>
    <name evidence="5" type="ORF">D9757_013347</name>
</gene>
<evidence type="ECO:0000313" key="6">
    <source>
        <dbReference type="Proteomes" id="UP000518752"/>
    </source>
</evidence>
<evidence type="ECO:0000256" key="3">
    <source>
        <dbReference type="ARBA" id="ARBA00023033"/>
    </source>
</evidence>
<dbReference type="InterPro" id="IPR006905">
    <property type="entry name" value="Flavin_halogenase"/>
</dbReference>
<evidence type="ECO:0000313" key="5">
    <source>
        <dbReference type="EMBL" id="KAF5355373.1"/>
    </source>
</evidence>
<dbReference type="Gene3D" id="3.50.50.60">
    <property type="entry name" value="FAD/NAD(P)-binding domain"/>
    <property type="match status" value="1"/>
</dbReference>
<dbReference type="GO" id="GO:0004497">
    <property type="term" value="F:monooxygenase activity"/>
    <property type="evidence" value="ECO:0007669"/>
    <property type="project" value="UniProtKB-KW"/>
</dbReference>
<dbReference type="Proteomes" id="UP000518752">
    <property type="component" value="Unassembled WGS sequence"/>
</dbReference>
<evidence type="ECO:0000256" key="2">
    <source>
        <dbReference type="ARBA" id="ARBA00023002"/>
    </source>
</evidence>
<dbReference type="GO" id="GO:0140907">
    <property type="term" value="F:flavin-dependent halogenase activity"/>
    <property type="evidence" value="ECO:0007669"/>
    <property type="project" value="UniProtKB-ARBA"/>
</dbReference>
<comment type="catalytic activity">
    <reaction evidence="4">
        <text>melleolide F + FADH2 + chloride + O2 = 6'-chloromelleolide F + FAD + 2 H2O + H(+)</text>
        <dbReference type="Rhea" id="RHEA:67160"/>
        <dbReference type="ChEBI" id="CHEBI:15377"/>
        <dbReference type="ChEBI" id="CHEBI:15378"/>
        <dbReference type="ChEBI" id="CHEBI:15379"/>
        <dbReference type="ChEBI" id="CHEBI:17996"/>
        <dbReference type="ChEBI" id="CHEBI:57692"/>
        <dbReference type="ChEBI" id="CHEBI:58307"/>
        <dbReference type="ChEBI" id="CHEBI:167712"/>
        <dbReference type="ChEBI" id="CHEBI:167713"/>
    </reaction>
    <physiologicalReaction direction="left-to-right" evidence="4">
        <dbReference type="Rhea" id="RHEA:67161"/>
    </physiologicalReaction>
</comment>
<comment type="similarity">
    <text evidence="1">Belongs to the flavin-dependent halogenase family.</text>
</comment>
<dbReference type="GO" id="GO:0044550">
    <property type="term" value="P:secondary metabolite biosynthetic process"/>
    <property type="evidence" value="ECO:0007669"/>
    <property type="project" value="UniProtKB-ARBA"/>
</dbReference>
<dbReference type="InterPro" id="IPR050816">
    <property type="entry name" value="Flavin-dep_Halogenase_NPB"/>
</dbReference>
<dbReference type="EMBL" id="JAACJN010000256">
    <property type="protein sequence ID" value="KAF5355373.1"/>
    <property type="molecule type" value="Genomic_DNA"/>
</dbReference>